<reference evidence="1 2" key="1">
    <citation type="submission" date="2019-08" db="EMBL/GenBank/DDBJ databases">
        <title>Whole genome sequence analysis of bacterial isolates in patients.</title>
        <authorList>
            <person name="Jeong K.C."/>
        </authorList>
    </citation>
    <scope>NUCLEOTIDE SEQUENCE [LARGE SCALE GENOMIC DNA]</scope>
    <source>
        <strain evidence="1 2">KCJ3K342</strain>
    </source>
</reference>
<organism evidence="1 2">
    <name type="scientific">Enterobacter hormaechei</name>
    <dbReference type="NCBI Taxonomy" id="158836"/>
    <lineage>
        <taxon>Bacteria</taxon>
        <taxon>Pseudomonadati</taxon>
        <taxon>Pseudomonadota</taxon>
        <taxon>Gammaproteobacteria</taxon>
        <taxon>Enterobacterales</taxon>
        <taxon>Enterobacteriaceae</taxon>
        <taxon>Enterobacter</taxon>
        <taxon>Enterobacter cloacae complex</taxon>
    </lineage>
</organism>
<dbReference type="Proteomes" id="UP000322612">
    <property type="component" value="Unassembled WGS sequence"/>
</dbReference>
<proteinExistence type="predicted"/>
<protein>
    <submittedName>
        <fullName evidence="1">Uncharacterized protein</fullName>
    </submittedName>
</protein>
<dbReference type="RefSeq" id="WP_045615220.1">
    <property type="nucleotide sequence ID" value="NZ_FJZR01000006.1"/>
</dbReference>
<dbReference type="EMBL" id="VTDZ01000128">
    <property type="protein sequence ID" value="TYS06595.1"/>
    <property type="molecule type" value="Genomic_DNA"/>
</dbReference>
<sequence length="203" mass="23130">MSNYRTVLMNAFDVNHRSSMTRSISQAYLMSAERSREFGVFYREAQPYLRWFYCEALLEKTAINLGLDFHAAPNAARNCRHLSIKSNNWTLTAHHVSGPGQLPRKARYRAAYAQSMNYDLFEGFEDNDNVLPSIGGHVYLLHDGVGASLEAISLTIPTPDLRAVLYAEPLELVSSFEVEEETIEDELDEKIALRVDELLRKQK</sequence>
<name>A0AAE9BGJ4_9ENTR</name>
<accession>A0AAE9BGJ4</accession>
<gene>
    <name evidence="1" type="ORF">FZC81_21595</name>
</gene>
<evidence type="ECO:0000313" key="1">
    <source>
        <dbReference type="EMBL" id="TYS06595.1"/>
    </source>
</evidence>
<dbReference type="AlphaFoldDB" id="A0AAE9BGJ4"/>
<evidence type="ECO:0000313" key="2">
    <source>
        <dbReference type="Proteomes" id="UP000322612"/>
    </source>
</evidence>
<comment type="caution">
    <text evidence="1">The sequence shown here is derived from an EMBL/GenBank/DDBJ whole genome shotgun (WGS) entry which is preliminary data.</text>
</comment>